<dbReference type="Proteomes" id="UP001177670">
    <property type="component" value="Unassembled WGS sequence"/>
</dbReference>
<dbReference type="AlphaFoldDB" id="A0AA40KT43"/>
<comment type="caution">
    <text evidence="1">The sequence shown here is derived from an EMBL/GenBank/DDBJ whole genome shotgun (WGS) entry which is preliminary data.</text>
</comment>
<organism evidence="1 2">
    <name type="scientific">Melipona bicolor</name>
    <dbReference type="NCBI Taxonomy" id="60889"/>
    <lineage>
        <taxon>Eukaryota</taxon>
        <taxon>Metazoa</taxon>
        <taxon>Ecdysozoa</taxon>
        <taxon>Arthropoda</taxon>
        <taxon>Hexapoda</taxon>
        <taxon>Insecta</taxon>
        <taxon>Pterygota</taxon>
        <taxon>Neoptera</taxon>
        <taxon>Endopterygota</taxon>
        <taxon>Hymenoptera</taxon>
        <taxon>Apocrita</taxon>
        <taxon>Aculeata</taxon>
        <taxon>Apoidea</taxon>
        <taxon>Anthophila</taxon>
        <taxon>Apidae</taxon>
        <taxon>Melipona</taxon>
    </lineage>
</organism>
<evidence type="ECO:0000313" key="2">
    <source>
        <dbReference type="Proteomes" id="UP001177670"/>
    </source>
</evidence>
<sequence>MTRRNGIADIEGWEIRWAKPIGATKVLERQRCINEAVAKSNLYKLEQSHIKYTPMKKSNGKNIVDMNANNIFDIASIHITALQNFIKEKFNATCSFNCLRAENESRFMCKIFIVKQGHVLFEYHGESMPTKQNAIIRACSKMYQFIATTYQNFVERENEHYSMEQKLSINPVVGSPVIWNKRIDYN</sequence>
<reference evidence="1" key="1">
    <citation type="submission" date="2021-10" db="EMBL/GenBank/DDBJ databases">
        <title>Melipona bicolor Genome sequencing and assembly.</title>
        <authorList>
            <person name="Araujo N.S."/>
            <person name="Arias M.C."/>
        </authorList>
    </citation>
    <scope>NUCLEOTIDE SEQUENCE</scope>
    <source>
        <strain evidence="1">USP_2M_L1-L4_2017</strain>
        <tissue evidence="1">Whole body</tissue>
    </source>
</reference>
<gene>
    <name evidence="1" type="ORF">K0M31_017898</name>
</gene>
<name>A0AA40KT43_9HYME</name>
<proteinExistence type="predicted"/>
<evidence type="ECO:0000313" key="1">
    <source>
        <dbReference type="EMBL" id="KAK1131606.1"/>
    </source>
</evidence>
<dbReference type="EMBL" id="JAHYIQ010000006">
    <property type="protein sequence ID" value="KAK1131606.1"/>
    <property type="molecule type" value="Genomic_DNA"/>
</dbReference>
<protein>
    <submittedName>
        <fullName evidence="1">Uncharacterized protein</fullName>
    </submittedName>
</protein>
<keyword evidence="2" id="KW-1185">Reference proteome</keyword>
<accession>A0AA40KT43</accession>